<feature type="transmembrane region" description="Helical" evidence="8">
    <location>
        <begin position="6"/>
        <end position="26"/>
    </location>
</feature>
<keyword evidence="6 8" id="KW-1133">Transmembrane helix</keyword>
<evidence type="ECO:0000313" key="10">
    <source>
        <dbReference type="Proteomes" id="UP000222366"/>
    </source>
</evidence>
<organism evidence="9 10">
    <name type="scientific">Xenorhabdus stockiae</name>
    <dbReference type="NCBI Taxonomy" id="351614"/>
    <lineage>
        <taxon>Bacteria</taxon>
        <taxon>Pseudomonadati</taxon>
        <taxon>Pseudomonadota</taxon>
        <taxon>Gammaproteobacteria</taxon>
        <taxon>Enterobacterales</taxon>
        <taxon>Morganellaceae</taxon>
        <taxon>Xenorhabdus</taxon>
    </lineage>
</organism>
<evidence type="ECO:0000256" key="4">
    <source>
        <dbReference type="ARBA" id="ARBA00022519"/>
    </source>
</evidence>
<evidence type="ECO:0000256" key="7">
    <source>
        <dbReference type="ARBA" id="ARBA00023136"/>
    </source>
</evidence>
<evidence type="ECO:0000256" key="5">
    <source>
        <dbReference type="ARBA" id="ARBA00022692"/>
    </source>
</evidence>
<protein>
    <submittedName>
        <fullName evidence="9">Intracellular growth attenuator protein IgaA</fullName>
    </submittedName>
</protein>
<evidence type="ECO:0000256" key="1">
    <source>
        <dbReference type="ARBA" id="ARBA00004429"/>
    </source>
</evidence>
<evidence type="ECO:0000256" key="2">
    <source>
        <dbReference type="ARBA" id="ARBA00009494"/>
    </source>
</evidence>
<evidence type="ECO:0000256" key="8">
    <source>
        <dbReference type="SAM" id="Phobius"/>
    </source>
</evidence>
<evidence type="ECO:0000256" key="3">
    <source>
        <dbReference type="ARBA" id="ARBA00022475"/>
    </source>
</evidence>
<keyword evidence="3" id="KW-1003">Cell membrane</keyword>
<dbReference type="AlphaFoldDB" id="A0A2D0KQM8"/>
<reference evidence="9 10" key="1">
    <citation type="journal article" date="2017" name="Nat. Microbiol.">
        <title>Natural product diversity associated with the nematode symbionts Photorhabdus and Xenorhabdus.</title>
        <authorList>
            <person name="Tobias N.J."/>
            <person name="Wolff H."/>
            <person name="Djahanschiri B."/>
            <person name="Grundmann F."/>
            <person name="Kronenwerth M."/>
            <person name="Shi Y.M."/>
            <person name="Simonyi S."/>
            <person name="Grun P."/>
            <person name="Shapiro-Ilan D."/>
            <person name="Pidot S.J."/>
            <person name="Stinear T.P."/>
            <person name="Ebersberger I."/>
            <person name="Bode H.B."/>
        </authorList>
    </citation>
    <scope>NUCLEOTIDE SEQUENCE [LARGE SCALE GENOMIC DNA]</scope>
    <source>
        <strain evidence="9 10">DSM 17904</strain>
    </source>
</reference>
<feature type="transmembrane region" description="Helical" evidence="8">
    <location>
        <begin position="202"/>
        <end position="219"/>
    </location>
</feature>
<proteinExistence type="inferred from homology"/>
<evidence type="ECO:0000256" key="6">
    <source>
        <dbReference type="ARBA" id="ARBA00022989"/>
    </source>
</evidence>
<feature type="transmembrane region" description="Helical" evidence="8">
    <location>
        <begin position="336"/>
        <end position="353"/>
    </location>
</feature>
<keyword evidence="5 8" id="KW-0812">Transmembrane</keyword>
<comment type="subcellular location">
    <subcellularLocation>
        <location evidence="1">Cell inner membrane</location>
        <topology evidence="1">Multi-pass membrane protein</topology>
    </subcellularLocation>
</comment>
<feature type="transmembrane region" description="Helical" evidence="8">
    <location>
        <begin position="225"/>
        <end position="242"/>
    </location>
</feature>
<dbReference type="Proteomes" id="UP000222366">
    <property type="component" value="Unassembled WGS sequence"/>
</dbReference>
<gene>
    <name evidence="9" type="ORF">Xsto_01894</name>
</gene>
<keyword evidence="4" id="KW-0997">Cell inner membrane</keyword>
<dbReference type="Pfam" id="PF07095">
    <property type="entry name" value="IgaA"/>
    <property type="match status" value="1"/>
</dbReference>
<evidence type="ECO:0000313" key="9">
    <source>
        <dbReference type="EMBL" id="PHM65537.1"/>
    </source>
</evidence>
<dbReference type="EMBL" id="NJAJ01000015">
    <property type="protein sequence ID" value="PHM65537.1"/>
    <property type="molecule type" value="Genomic_DNA"/>
</dbReference>
<comment type="caution">
    <text evidence="9">The sequence shown here is derived from an EMBL/GenBank/DDBJ whole genome shotgun (WGS) entry which is preliminary data.</text>
</comment>
<dbReference type="InterPro" id="IPR010771">
    <property type="entry name" value="IgaA"/>
</dbReference>
<keyword evidence="10" id="KW-1185">Reference proteome</keyword>
<feature type="transmembrane region" description="Helical" evidence="8">
    <location>
        <begin position="651"/>
        <end position="673"/>
    </location>
</feature>
<comment type="similarity">
    <text evidence="2">Belongs to the IgaA family.</text>
</comment>
<dbReference type="RefSeq" id="WP_099124883.1">
    <property type="nucleotide sequence ID" value="NZ_CAWNRH010000057.1"/>
</dbReference>
<dbReference type="GO" id="GO:0005886">
    <property type="term" value="C:plasma membrane"/>
    <property type="evidence" value="ECO:0007669"/>
    <property type="project" value="UniProtKB-SubCell"/>
</dbReference>
<sequence length="702" mass="79792">MSSLVIILAIFIISLTIMASFLTFRWRRSDNARYMSLKTNTVSRKLNAVEFQVIESYLKNILPQTKLDRSYVSGYPVFPIRDNNVYTISHTITRFSAVSGETQHWRYYLDETEIYFPALLEPFVNQRNTIDIVETSSMPLVIAVNGHSLTDYQQDLLVTPSIKKAEHASIQKNGNSNANLLYLRKETPEEYRLRHSTGIQEGVLMCAGLSLWFLALFVPSPLLPWLMLVSVLFILASFWPFFRLPSTRNYLNISCFSGILKRWGVFSEFEQENKKNISLGGVDLIYPVHWEPYVAHELDKNTDVEMYSNGHVVRQGQHLSLNEEERLYPYQRYQKNQMLVVFSILAMLVLYLYPPVSLSMRLSFAWLHGNNTTVITDAGELSNMPLREGDVLRVKGTGMCYMPPKSGTLSSPDDFSFLPFDCLGIYWNNGSSLPIPESEIINKASALLTTVNEQLRPMEHARKYNPALNEVITKSGMILLDNFPQIILKTNALCFKEGDCNRLKNALVNLSNAKSWDDLLNQAEKGKLNGTKVLLRSVSADALGKLVDSTAASFVQRETDRYSILLNSPPPGGVLLISDEKRPLVEYPISSFFTYDSNALQQWHDLLRQAGMLTHVPFETKGIVTELSEDANGTRHITLHSEPDSITLIRYLGSCLFLAVIMATLIVNGILTIKKKQKNRQRLLRIKQHYDSCFNVKQPPMN</sequence>
<name>A0A2D0KQM8_9GAMM</name>
<keyword evidence="7 8" id="KW-0472">Membrane</keyword>
<accession>A0A2D0KQM8</accession>